<keyword evidence="2" id="KW-1185">Reference proteome</keyword>
<organism evidence="1 2">
    <name type="scientific">Batillaria attramentaria</name>
    <dbReference type="NCBI Taxonomy" id="370345"/>
    <lineage>
        <taxon>Eukaryota</taxon>
        <taxon>Metazoa</taxon>
        <taxon>Spiralia</taxon>
        <taxon>Lophotrochozoa</taxon>
        <taxon>Mollusca</taxon>
        <taxon>Gastropoda</taxon>
        <taxon>Caenogastropoda</taxon>
        <taxon>Sorbeoconcha</taxon>
        <taxon>Cerithioidea</taxon>
        <taxon>Batillariidae</taxon>
        <taxon>Batillaria</taxon>
    </lineage>
</organism>
<dbReference type="EMBL" id="JACVVK020000538">
    <property type="protein sequence ID" value="KAK7467814.1"/>
    <property type="molecule type" value="Genomic_DNA"/>
</dbReference>
<feature type="non-terminal residue" evidence="1">
    <location>
        <position position="144"/>
    </location>
</feature>
<gene>
    <name evidence="1" type="ORF">BaRGS_00036958</name>
</gene>
<feature type="non-terminal residue" evidence="1">
    <location>
        <position position="1"/>
    </location>
</feature>
<protein>
    <submittedName>
        <fullName evidence="1">Uncharacterized protein</fullName>
    </submittedName>
</protein>
<dbReference type="AlphaFoldDB" id="A0ABD0JAA0"/>
<dbReference type="Proteomes" id="UP001519460">
    <property type="component" value="Unassembled WGS sequence"/>
</dbReference>
<evidence type="ECO:0000313" key="2">
    <source>
        <dbReference type="Proteomes" id="UP001519460"/>
    </source>
</evidence>
<reference evidence="1 2" key="1">
    <citation type="journal article" date="2023" name="Sci. Data">
        <title>Genome assembly of the Korean intertidal mud-creeper Batillaria attramentaria.</title>
        <authorList>
            <person name="Patra A.K."/>
            <person name="Ho P.T."/>
            <person name="Jun S."/>
            <person name="Lee S.J."/>
            <person name="Kim Y."/>
            <person name="Won Y.J."/>
        </authorList>
    </citation>
    <scope>NUCLEOTIDE SEQUENCE [LARGE SCALE GENOMIC DNA]</scope>
    <source>
        <strain evidence="1">Wonlab-2016</strain>
    </source>
</reference>
<accession>A0ABD0JAA0</accession>
<comment type="caution">
    <text evidence="1">The sequence shown here is derived from an EMBL/GenBank/DDBJ whole genome shotgun (WGS) entry which is preliminary data.</text>
</comment>
<sequence>MEPRPSLMIVSFTVHTHPGPKPGKCASNKWMLKDNETCYHVNERGPNCDPFKVATCESLSDLREQVQSNTARIEALEAAVDLNDLARRLCRLLNGASKIACTLACRRFIPFALRVCGTLCNIAIGKWPTCGSPMADSVTESNTT</sequence>
<evidence type="ECO:0000313" key="1">
    <source>
        <dbReference type="EMBL" id="KAK7467814.1"/>
    </source>
</evidence>
<name>A0ABD0JAA0_9CAEN</name>
<proteinExistence type="predicted"/>